<dbReference type="InterPro" id="IPR036249">
    <property type="entry name" value="Thioredoxin-like_sf"/>
</dbReference>
<keyword evidence="2" id="KW-0201">Cytochrome c-type biogenesis</keyword>
<dbReference type="PROSITE" id="PS51257">
    <property type="entry name" value="PROKAR_LIPOPROTEIN"/>
    <property type="match status" value="1"/>
</dbReference>
<accession>A0A8J6Q2R8</accession>
<dbReference type="GO" id="GO:0017004">
    <property type="term" value="P:cytochrome complex assembly"/>
    <property type="evidence" value="ECO:0007669"/>
    <property type="project" value="UniProtKB-KW"/>
</dbReference>
<feature type="domain" description="Thioredoxin" evidence="5">
    <location>
        <begin position="312"/>
        <end position="456"/>
    </location>
</feature>
<gene>
    <name evidence="6" type="ORF">ICJ83_10520</name>
</gene>
<dbReference type="InterPro" id="IPR050553">
    <property type="entry name" value="Thioredoxin_ResA/DsbE_sf"/>
</dbReference>
<evidence type="ECO:0000313" key="6">
    <source>
        <dbReference type="EMBL" id="MBD0832564.1"/>
    </source>
</evidence>
<dbReference type="Gene3D" id="3.40.30.10">
    <property type="entry name" value="Glutaredoxin"/>
    <property type="match status" value="1"/>
</dbReference>
<evidence type="ECO:0000259" key="5">
    <source>
        <dbReference type="PROSITE" id="PS51352"/>
    </source>
</evidence>
<dbReference type="PANTHER" id="PTHR42852">
    <property type="entry name" value="THIOL:DISULFIDE INTERCHANGE PROTEIN DSBE"/>
    <property type="match status" value="1"/>
</dbReference>
<reference evidence="6 7" key="1">
    <citation type="submission" date="2020-09" db="EMBL/GenBank/DDBJ databases">
        <title>TT11 complete genome.</title>
        <authorList>
            <person name="Wu Z."/>
        </authorList>
    </citation>
    <scope>NUCLEOTIDE SEQUENCE [LARGE SCALE GENOMIC DNA]</scope>
    <source>
        <strain evidence="6 7">TT11</strain>
    </source>
</reference>
<dbReference type="AlphaFoldDB" id="A0A8J6Q2R8"/>
<dbReference type="PROSITE" id="PS51352">
    <property type="entry name" value="THIOREDOXIN_2"/>
    <property type="match status" value="1"/>
</dbReference>
<dbReference type="GO" id="GO:0016491">
    <property type="term" value="F:oxidoreductase activity"/>
    <property type="evidence" value="ECO:0007669"/>
    <property type="project" value="InterPro"/>
</dbReference>
<keyword evidence="3" id="KW-1015">Disulfide bond</keyword>
<dbReference type="EMBL" id="JACVXB010000004">
    <property type="protein sequence ID" value="MBD0832564.1"/>
    <property type="molecule type" value="Genomic_DNA"/>
</dbReference>
<comment type="caution">
    <text evidence="6">The sequence shown here is derived from an EMBL/GenBank/DDBJ whole genome shotgun (WGS) entry which is preliminary data.</text>
</comment>
<evidence type="ECO:0000256" key="3">
    <source>
        <dbReference type="ARBA" id="ARBA00023157"/>
    </source>
</evidence>
<dbReference type="SUPFAM" id="SSF52833">
    <property type="entry name" value="Thioredoxin-like"/>
    <property type="match status" value="1"/>
</dbReference>
<dbReference type="InterPro" id="IPR013740">
    <property type="entry name" value="Redoxin"/>
</dbReference>
<evidence type="ECO:0000256" key="1">
    <source>
        <dbReference type="ARBA" id="ARBA00004196"/>
    </source>
</evidence>
<dbReference type="Pfam" id="PF08534">
    <property type="entry name" value="Redoxin"/>
    <property type="match status" value="1"/>
</dbReference>
<dbReference type="InterPro" id="IPR013766">
    <property type="entry name" value="Thioredoxin_domain"/>
</dbReference>
<keyword evidence="4" id="KW-0676">Redox-active center</keyword>
<sequence length="456" mass="52807">MKNIALLFFCLVIFSCTEIKNDNSFIFSGVIENFKNANIIISSTIDYSIKDTLLLDNSGKFSDTLNLPSGFYNLSINNNRIKLYFNEGKNLNIAYNADSNLNTIKFTGSNAPENIFLQQKSVLVDSFFSDRQKLYNLKPSEFKIKLNKLNTSITSILESQKGLPDNFIKLEKNNLTYYDIIQLNGYSRTVKNKGDEYAIPHDYSTSLDSIDFNNENDYFYSSSYRTLFSNHYQRKASELSKKDSVNFSIALLKIIESYPNEKIKNHYLLQTVYSGYRYVNDFETYFNLFNRLSTNDQHKKFISQKYEERRKVAPGKDSPEFNDYENYAGGTSSLKDFRGKYVYIDVWATWCGPCRYEIPYLKEIEKSYHDKNIAFVSISVDTQRSQKLWRSTIKKQELGGVQLLAPNDWNSTFVKDYLITGIPRFILIDPSGKIVNYNAPRPSEQSLIDLFESEGI</sequence>
<dbReference type="RefSeq" id="WP_188230355.1">
    <property type="nucleotide sequence ID" value="NZ_JACVXB010000004.1"/>
</dbReference>
<evidence type="ECO:0000256" key="2">
    <source>
        <dbReference type="ARBA" id="ARBA00022748"/>
    </source>
</evidence>
<dbReference type="GO" id="GO:0030313">
    <property type="term" value="C:cell envelope"/>
    <property type="evidence" value="ECO:0007669"/>
    <property type="project" value="UniProtKB-SubCell"/>
</dbReference>
<evidence type="ECO:0000313" key="7">
    <source>
        <dbReference type="Proteomes" id="UP000600588"/>
    </source>
</evidence>
<dbReference type="PANTHER" id="PTHR42852:SF6">
    <property type="entry name" value="THIOL:DISULFIDE INTERCHANGE PROTEIN DSBE"/>
    <property type="match status" value="1"/>
</dbReference>
<dbReference type="CDD" id="cd02966">
    <property type="entry name" value="TlpA_like_family"/>
    <property type="match status" value="1"/>
</dbReference>
<keyword evidence="7" id="KW-1185">Reference proteome</keyword>
<dbReference type="Proteomes" id="UP000600588">
    <property type="component" value="Unassembled WGS sequence"/>
</dbReference>
<comment type="subcellular location">
    <subcellularLocation>
        <location evidence="1">Cell envelope</location>
    </subcellularLocation>
</comment>
<protein>
    <submittedName>
        <fullName evidence="6">TlpA family protein disulfide reductase</fullName>
    </submittedName>
</protein>
<name>A0A8J6Q2R8_9FLAO</name>
<organism evidence="6 7">
    <name type="scientific">Aestuariibaculum sediminum</name>
    <dbReference type="NCBI Taxonomy" id="2770637"/>
    <lineage>
        <taxon>Bacteria</taxon>
        <taxon>Pseudomonadati</taxon>
        <taxon>Bacteroidota</taxon>
        <taxon>Flavobacteriia</taxon>
        <taxon>Flavobacteriales</taxon>
        <taxon>Flavobacteriaceae</taxon>
    </lineage>
</organism>
<evidence type="ECO:0000256" key="4">
    <source>
        <dbReference type="ARBA" id="ARBA00023284"/>
    </source>
</evidence>
<proteinExistence type="predicted"/>